<evidence type="ECO:0000313" key="10">
    <source>
        <dbReference type="EMBL" id="KAF0331392.1"/>
    </source>
</evidence>
<name>A0A8H3WSM6_9PEZI</name>
<feature type="region of interest" description="Disordered" evidence="9">
    <location>
        <begin position="154"/>
        <end position="285"/>
    </location>
</feature>
<evidence type="ECO:0000256" key="5">
    <source>
        <dbReference type="ARBA" id="ARBA00022829"/>
    </source>
</evidence>
<feature type="region of interest" description="Disordered" evidence="9">
    <location>
        <begin position="923"/>
        <end position="995"/>
    </location>
</feature>
<feature type="compositionally biased region" description="Pro residues" evidence="9">
    <location>
        <begin position="62"/>
        <end position="72"/>
    </location>
</feature>
<dbReference type="Pfam" id="PF08634">
    <property type="entry name" value="Pet127"/>
    <property type="match status" value="1"/>
</dbReference>
<comment type="subcellular location">
    <subcellularLocation>
        <location evidence="1">Nucleus</location>
    </subcellularLocation>
</comment>
<feature type="compositionally biased region" description="Low complexity" evidence="9">
    <location>
        <begin position="154"/>
        <end position="206"/>
    </location>
</feature>
<evidence type="ECO:0000313" key="11">
    <source>
        <dbReference type="Proteomes" id="UP000434172"/>
    </source>
</evidence>
<accession>A0A8H3WSM6</accession>
<evidence type="ECO:0000256" key="2">
    <source>
        <dbReference type="ARBA" id="ARBA00008585"/>
    </source>
</evidence>
<feature type="region of interest" description="Disordered" evidence="9">
    <location>
        <begin position="1020"/>
        <end position="1042"/>
    </location>
</feature>
<evidence type="ECO:0000256" key="7">
    <source>
        <dbReference type="ARBA" id="ARBA00023306"/>
    </source>
</evidence>
<dbReference type="PANTHER" id="PTHR31014:SF0">
    <property type="entry name" value="MITOCHONDRIAL TRANSLATION SYSTEM COMPONENT PET127-RELATED"/>
    <property type="match status" value="1"/>
</dbReference>
<dbReference type="GO" id="GO:0000964">
    <property type="term" value="P:mitochondrial RNA 5'-end processing"/>
    <property type="evidence" value="ECO:0007669"/>
    <property type="project" value="TreeGrafter"/>
</dbReference>
<feature type="compositionally biased region" description="Polar residues" evidence="9">
    <location>
        <begin position="42"/>
        <end position="59"/>
    </location>
</feature>
<dbReference type="PANTHER" id="PTHR31014">
    <property type="entry name" value="MITOCHONDRIAL TRANSLATION SYSTEM COMPONENT PET127-RELATED"/>
    <property type="match status" value="1"/>
</dbReference>
<evidence type="ECO:0000256" key="9">
    <source>
        <dbReference type="SAM" id="MobiDB-lite"/>
    </source>
</evidence>
<feature type="compositionally biased region" description="Low complexity" evidence="9">
    <location>
        <begin position="932"/>
        <end position="946"/>
    </location>
</feature>
<feature type="compositionally biased region" description="Basic residues" evidence="9">
    <location>
        <begin position="1178"/>
        <end position="1187"/>
    </location>
</feature>
<evidence type="ECO:0000256" key="1">
    <source>
        <dbReference type="ARBA" id="ARBA00004123"/>
    </source>
</evidence>
<dbReference type="OrthoDB" id="5565328at2759"/>
<feature type="compositionally biased region" description="Polar residues" evidence="9">
    <location>
        <begin position="235"/>
        <end position="250"/>
    </location>
</feature>
<feature type="compositionally biased region" description="Basic residues" evidence="9">
    <location>
        <begin position="953"/>
        <end position="967"/>
    </location>
</feature>
<feature type="compositionally biased region" description="Polar residues" evidence="9">
    <location>
        <begin position="207"/>
        <end position="226"/>
    </location>
</feature>
<keyword evidence="3" id="KW-0132">Cell division</keyword>
<keyword evidence="6" id="KW-0539">Nucleus</keyword>
<keyword evidence="8" id="KW-0175">Coiled coil</keyword>
<feature type="compositionally biased region" description="Low complexity" evidence="9">
    <location>
        <begin position="968"/>
        <end position="977"/>
    </location>
</feature>
<feature type="region of interest" description="Disordered" evidence="9">
    <location>
        <begin position="1821"/>
        <end position="1861"/>
    </location>
</feature>
<sequence>MTYRGSLPSGQAFNGQQHLPQTYHDPYGNGNPNGQNQTFQNVSYGNLGQAQPSHGNFHQSPVPSPIVPPAPAPMNMQPNGYGHYPPAYGGNFPQQQQQPHQPQPQQHYPQHQSQQSFAHSNVMNSPFVSPHVPHAAFPPQNTQAVRSPALVTASVPTPTAPTFAEYQPHTPQQPQHQAQYQQHFQQPVQPQPRHQVQQQPQHVQPQATQYAQFSPPSMGHNQSVPVLNQAFAEPSQVQPSPEPNHANSPVVQPARSPSLARKSPAISSMNSPAVSSRGSPALSTKARSYDTTAILIHVAEECFEKAHRGVQKVAASLAEEQVREYQKLITTGLACLEAAFQSNRLSPRQEARARLRYASILCEETENLQEAETALSKGITICEKHRYADLKYCMQYLLLKVLFQRNQKAAFIAIDRNISDSQTFKHHHWVYAFRLLKATFHVHAGTPPDAPLLENLRSLAIMAIERHDSAMVVVASLLEGLALLRVIRFDTIERVQTCLAQVSKYQFDPVVRIPQLEILTLLLDLACSMHQKTPDILIHKLKSLQAKLDDNMGSSTWSDLNPEILIPINKQSAPAAILSDDTSAILRAGSSRHDYVVMTFMNRLEIVVLTYTFSGLAGMYRPGPESRRSHEFWKEGFEVLAKWNKEVVPKLSGSSLQGSIEQAKWRTEMFCYLQALTGLYFATHSQWSKVEQCVAQLQQAITPAVNDIFNIFSLYLSGVYHQGTGDLETALILFEDERLDLLAGFGNSSGKKPAYMELCILAGLNRLWILQDPAYRDSMTSTELLDTLKGHCIEHQDPDIRTAFNLVQATAQTNPPPSMHQIKTSITNSLNGSKVTGNTHCLAIALSIMRYRLFDNVVGEQALKSAKAASTQAKRRNSSTIHAMFRANRLRIQSLRVSHVCVSCKPSTSSPCRVRPPFLTNATLAGGRTYSDDAQAPAASEAATADSTDKKLQKPKKKSKGPRRPVTPRRLTPTKKTGTSDQTPHVSTGEPTPEVIMDVYKSLQSLERSYRSINQRMAGLHKEATKSPEDSDTTGKGEKPVLYDASLMRQTKKLEAKIATVKGTLNVLKDVLGNQQIPLESLTKRPSETASSPQPAGSKEVGESDAQTKPRKASKAPKSSTKSQGMSEQKATGERKAVQLTSLAGRFALAAADASASSAFTSSPTSKTHDDGNTKSADHKKKGKSKRPLNVERVHANELALQPVEQDMPEVPKLSYGLDRALFNPGVYQLQDPHSRVYNFDPYLANIMPINEFDFNALKKYVTSSKDQTLFGLASKLEKRYCGSTSSMTAMLSHFHFLLSAWRPINASTLSQTFRAENSNFTQIMRSPAATFLHLRDGVYSIDADKEFDFASILSMLGKSMEKLLTLPRDEFERYRKKNSDQITEEERNAEEAFHFTTFGDFLMRSQLDAYDSRLPGTGMFDLKTRSVISIRMDATGYQKGLGYELRNRFGNWESFEREYYDMIRSTMLKYSLQVRMGRMDGIFVAYHNTQRIFGFQYISLEEMDLALHGTEDKQLGDLEFKLSLHLLNKVLDRATKRFPGRSIRLHIETRPTNPPLMYIFAKPVTHEQIEKIQTTQHAAIAEYEKEILGLVQEGEREQLEAEDVDSELEQAAEEEVEAVVDGNRSQQLQTQEFWEEMQEKVDAAIEDDALGVDHVREAIRDALQQSGLLEARSPQEADTYVDALLGVLVRSAKDVKQTKSTNVESGSLAVEIDAAGEMSVSDKATTTDELTETAQANVQAAETELLQEVESAAAVEEQDSAARRSRDTSLKELILRLALSVDEKPEYDDTQAADEDAVSDDSKLSNFGLILSELVAKSKAKDGDLTTRADEIDAPSNPLTSPEHSSQETVARGPEEQEDADDELLGMHLTVRNTVNGKVVERPVSKSERLDWQLEYSLDEMDVAQARKLYRRLKDRRRKALEKGDEHRDTEWYKMFKGNLKKFSDEGRRYRQEKDNVEKDLPVHVFGKDEVMTYDEAFGYLKEWRRHPHEELNGNESKERNVPDLEDVDAEENKTETDEKQSSS</sequence>
<organism evidence="10 11">
    <name type="scientific">Colletotrichum asianum</name>
    <dbReference type="NCBI Taxonomy" id="702518"/>
    <lineage>
        <taxon>Eukaryota</taxon>
        <taxon>Fungi</taxon>
        <taxon>Dikarya</taxon>
        <taxon>Ascomycota</taxon>
        <taxon>Pezizomycotina</taxon>
        <taxon>Sordariomycetes</taxon>
        <taxon>Hypocreomycetidae</taxon>
        <taxon>Glomerellales</taxon>
        <taxon>Glomerellaceae</taxon>
        <taxon>Colletotrichum</taxon>
        <taxon>Colletotrichum gloeosporioides species complex</taxon>
    </lineage>
</organism>
<keyword evidence="11" id="KW-1185">Reference proteome</keyword>
<evidence type="ECO:0000256" key="8">
    <source>
        <dbReference type="SAM" id="Coils"/>
    </source>
</evidence>
<feature type="coiled-coil region" evidence="8">
    <location>
        <begin position="1904"/>
        <end position="1961"/>
    </location>
</feature>
<keyword evidence="5" id="KW-0159">Chromosome partition</keyword>
<protein>
    <submittedName>
        <fullName evidence="10">Mitochondrial mrna processing protein</fullName>
    </submittedName>
</protein>
<feature type="compositionally biased region" description="Low complexity" evidence="9">
    <location>
        <begin position="93"/>
        <end position="115"/>
    </location>
</feature>
<dbReference type="InterPro" id="IPR019440">
    <property type="entry name" value="MAU2"/>
</dbReference>
<feature type="compositionally biased region" description="Low complexity" evidence="9">
    <location>
        <begin position="28"/>
        <end position="41"/>
    </location>
</feature>
<feature type="compositionally biased region" description="Basic and acidic residues" evidence="9">
    <location>
        <begin position="2012"/>
        <end position="2025"/>
    </location>
</feature>
<keyword evidence="4" id="KW-0498">Mitosis</keyword>
<feature type="compositionally biased region" description="Polar residues" evidence="9">
    <location>
        <begin position="265"/>
        <end position="285"/>
    </location>
</feature>
<feature type="region of interest" description="Disordered" evidence="9">
    <location>
        <begin position="1156"/>
        <end position="1191"/>
    </location>
</feature>
<dbReference type="Pfam" id="PF10345">
    <property type="entry name" value="Cohesin_load"/>
    <property type="match status" value="1"/>
</dbReference>
<evidence type="ECO:0000256" key="4">
    <source>
        <dbReference type="ARBA" id="ARBA00022776"/>
    </source>
</evidence>
<dbReference type="Proteomes" id="UP000434172">
    <property type="component" value="Unassembled WGS sequence"/>
</dbReference>
<feature type="region of interest" description="Disordered" evidence="9">
    <location>
        <begin position="1986"/>
        <end position="2025"/>
    </location>
</feature>
<feature type="compositionally biased region" description="Basic and acidic residues" evidence="9">
    <location>
        <begin position="1821"/>
        <end position="1832"/>
    </location>
</feature>
<evidence type="ECO:0000256" key="6">
    <source>
        <dbReference type="ARBA" id="ARBA00023242"/>
    </source>
</evidence>
<feature type="compositionally biased region" description="Low complexity" evidence="9">
    <location>
        <begin position="1156"/>
        <end position="1166"/>
    </location>
</feature>
<comment type="similarity">
    <text evidence="2">Belongs to the SCC4/mau-2 family.</text>
</comment>
<gene>
    <name evidence="10" type="ORF">GQ607_001138</name>
</gene>
<feature type="compositionally biased region" description="Basic and acidic residues" evidence="9">
    <location>
        <begin position="1167"/>
        <end position="1177"/>
    </location>
</feature>
<dbReference type="GO" id="GO:0005634">
    <property type="term" value="C:nucleus"/>
    <property type="evidence" value="ECO:0007669"/>
    <property type="project" value="UniProtKB-SubCell"/>
</dbReference>
<feature type="compositionally biased region" description="Polar residues" evidence="9">
    <location>
        <begin position="1838"/>
        <end position="1850"/>
    </location>
</feature>
<feature type="region of interest" description="Disordered" evidence="9">
    <location>
        <begin position="1079"/>
        <end position="1135"/>
    </location>
</feature>
<feature type="region of interest" description="Disordered" evidence="9">
    <location>
        <begin position="1"/>
        <end position="117"/>
    </location>
</feature>
<feature type="compositionally biased region" description="Polar residues" evidence="9">
    <location>
        <begin position="8"/>
        <end position="20"/>
    </location>
</feature>
<feature type="compositionally biased region" description="Basic and acidic residues" evidence="9">
    <location>
        <begin position="1989"/>
        <end position="2004"/>
    </location>
</feature>
<feature type="compositionally biased region" description="Polar residues" evidence="9">
    <location>
        <begin position="979"/>
        <end position="990"/>
    </location>
</feature>
<dbReference type="InterPro" id="IPR013943">
    <property type="entry name" value="Pet127"/>
</dbReference>
<proteinExistence type="inferred from homology"/>
<dbReference type="GO" id="GO:0007059">
    <property type="term" value="P:chromosome segregation"/>
    <property type="evidence" value="ECO:0007669"/>
    <property type="project" value="UniProtKB-KW"/>
</dbReference>
<comment type="caution">
    <text evidence="10">The sequence shown here is derived from an EMBL/GenBank/DDBJ whole genome shotgun (WGS) entry which is preliminary data.</text>
</comment>
<evidence type="ECO:0000256" key="3">
    <source>
        <dbReference type="ARBA" id="ARBA00022618"/>
    </source>
</evidence>
<dbReference type="GO" id="GO:0051301">
    <property type="term" value="P:cell division"/>
    <property type="evidence" value="ECO:0007669"/>
    <property type="project" value="UniProtKB-KW"/>
</dbReference>
<feature type="compositionally biased region" description="Basic and acidic residues" evidence="9">
    <location>
        <begin position="1020"/>
        <end position="1041"/>
    </location>
</feature>
<dbReference type="GO" id="GO:0007064">
    <property type="term" value="P:mitotic sister chromatid cohesion"/>
    <property type="evidence" value="ECO:0007669"/>
    <property type="project" value="InterPro"/>
</dbReference>
<dbReference type="EMBL" id="WOWK01000003">
    <property type="protein sequence ID" value="KAF0331392.1"/>
    <property type="molecule type" value="Genomic_DNA"/>
</dbReference>
<dbReference type="GO" id="GO:0005740">
    <property type="term" value="C:mitochondrial envelope"/>
    <property type="evidence" value="ECO:0007669"/>
    <property type="project" value="TreeGrafter"/>
</dbReference>
<keyword evidence="7" id="KW-0131">Cell cycle</keyword>
<reference evidence="10 11" key="1">
    <citation type="submission" date="2019-12" db="EMBL/GenBank/DDBJ databases">
        <title>A genome sequence resource for the geographically widespread anthracnose pathogen Colletotrichum asianum.</title>
        <authorList>
            <person name="Meng Y."/>
        </authorList>
    </citation>
    <scope>NUCLEOTIDE SEQUENCE [LARGE SCALE GENOMIC DNA]</scope>
    <source>
        <strain evidence="10 11">ICMP 18580</strain>
    </source>
</reference>